<sequence>MSEATKELEDKKVFRVDGFSCANCAGKFERNVKELPGVQDAKVNFGASKISVYGEASVEELEKAGAFENLKVTPEKPKRQSPPLLVEPIFVEEAKSVYRVEGFSCANCAGKFERNVKELPGVEDAKVNFGASKISVVGEATIEELEKAGAFENLKVIPDKPVRQVDDVKRTADEVKKEEKIPFYKKHSELLYAVLFIVFGYLSLNVNGEENLITSLLFIASIVIGGYSLFIVGFQNLRRLDFDMKTLMTVAVIGAAIIGEWAEASIVVILFAISEALERFSMDRARQSIRSLMDIAPKEALVKRNGQEMTIHVDDIAVGDIMIVKPGQKIAMDGVVIKGNSSVNQAAITGESVPVGKTVDDEVFAGTLNEEGLLEVKITKLVEDTTISKIIELVEEAQAERAPSQAFVDKFAKYYTPAIMIIAALVAVVPPLFFDDSWSTWVYQGLSVLVVGCPCALVISTPISIVSAIGNAAQKGVLIKGGVYLEEIGALKAIAFDKTGTLTKGVPVVTDYKVLSKNVNGNDLLAVITALETRSQHPLASAIIKKADEENISYSDVFVEDFSSITGKGIMGIVNGTTYYIGSPKLFKELTVSNFDTNLERVVTELQNQGKTAMVIGTEKEVLGVIAVADEVRESSKEIIQKLHQLGIKKTIMLTGDNKGTANAIGSHVGVSEIQAELMPDDKLNYIKQLRSEFGNVAMVGDGVNDAPALAASTVGIAMGGAGTDTALETADVALMADDLRKLPFTVKLSRKALNIIKANITFAIGIKVLALLLVVPGWLTLWIAILSDMGATLLVSLNSMRLMRVKE</sequence>
<dbReference type="NCBIfam" id="TIGR01512">
    <property type="entry name" value="ATPase-IB2_Cd"/>
    <property type="match status" value="1"/>
</dbReference>
<evidence type="ECO:0000256" key="9">
    <source>
        <dbReference type="ARBA" id="ARBA00022741"/>
    </source>
</evidence>
<keyword evidence="5" id="KW-0104">Cadmium</keyword>
<keyword evidence="8 17" id="KW-0479">Metal-binding</keyword>
<evidence type="ECO:0000256" key="6">
    <source>
        <dbReference type="ARBA" id="ARBA00022553"/>
    </source>
</evidence>
<evidence type="ECO:0000256" key="8">
    <source>
        <dbReference type="ARBA" id="ARBA00022723"/>
    </source>
</evidence>
<dbReference type="Pfam" id="PF00122">
    <property type="entry name" value="E1-E2_ATPase"/>
    <property type="match status" value="1"/>
</dbReference>
<dbReference type="Gene3D" id="3.40.50.1000">
    <property type="entry name" value="HAD superfamily/HAD-like"/>
    <property type="match status" value="1"/>
</dbReference>
<dbReference type="InterPro" id="IPR036163">
    <property type="entry name" value="HMA_dom_sf"/>
</dbReference>
<reference evidence="19 20" key="1">
    <citation type="submission" date="2014-02" db="EMBL/GenBank/DDBJ databases">
        <title>Draft genome sequence of Lysinibacillus massiliensis CCUG 49529.</title>
        <authorList>
            <person name="Zhang F."/>
            <person name="Wang G."/>
            <person name="Zhang L."/>
        </authorList>
    </citation>
    <scope>NUCLEOTIDE SEQUENCE [LARGE SCALE GENOMIC DNA]</scope>
    <source>
        <strain evidence="19 20">CCUG 49529</strain>
    </source>
</reference>
<dbReference type="InterPro" id="IPR006121">
    <property type="entry name" value="HMA_dom"/>
</dbReference>
<evidence type="ECO:0000256" key="5">
    <source>
        <dbReference type="ARBA" id="ARBA00022539"/>
    </source>
</evidence>
<dbReference type="AlphaFoldDB" id="A0A0A3J0T8"/>
<dbReference type="OrthoDB" id="9813266at2"/>
<keyword evidence="13" id="KW-0406">Ion transport</keyword>
<keyword evidence="12 17" id="KW-1133">Transmembrane helix</keyword>
<dbReference type="NCBIfam" id="TIGR01511">
    <property type="entry name" value="ATPase-IB1_Cu"/>
    <property type="match status" value="1"/>
</dbReference>
<dbReference type="eggNOG" id="COG2217">
    <property type="taxonomic scope" value="Bacteria"/>
</dbReference>
<keyword evidence="4 17" id="KW-1003">Cell membrane</keyword>
<feature type="domain" description="HMA" evidence="18">
    <location>
        <begin position="10"/>
        <end position="73"/>
    </location>
</feature>
<comment type="subcellular location">
    <subcellularLocation>
        <location evidence="1">Cell membrane</location>
        <topology evidence="1">Multi-pass membrane protein</topology>
    </subcellularLocation>
</comment>
<dbReference type="Gene3D" id="3.30.70.100">
    <property type="match status" value="2"/>
</dbReference>
<dbReference type="FunFam" id="2.70.150.10:FF:000002">
    <property type="entry name" value="Copper-transporting ATPase 1, putative"/>
    <property type="match status" value="1"/>
</dbReference>
<dbReference type="SUPFAM" id="SSF55008">
    <property type="entry name" value="HMA, heavy metal-associated domain"/>
    <property type="match status" value="2"/>
</dbReference>
<feature type="transmembrane region" description="Helical" evidence="17">
    <location>
        <begin position="446"/>
        <end position="470"/>
    </location>
</feature>
<dbReference type="InterPro" id="IPR044492">
    <property type="entry name" value="P_typ_ATPase_HD_dom"/>
</dbReference>
<dbReference type="InterPro" id="IPR001757">
    <property type="entry name" value="P_typ_ATPase"/>
</dbReference>
<dbReference type="GO" id="GO:0005524">
    <property type="term" value="F:ATP binding"/>
    <property type="evidence" value="ECO:0007669"/>
    <property type="project" value="UniProtKB-UniRule"/>
</dbReference>
<dbReference type="PROSITE" id="PS01047">
    <property type="entry name" value="HMA_1"/>
    <property type="match status" value="2"/>
</dbReference>
<keyword evidence="10 17" id="KW-0067">ATP-binding</keyword>
<evidence type="ECO:0000256" key="12">
    <source>
        <dbReference type="ARBA" id="ARBA00022989"/>
    </source>
</evidence>
<dbReference type="Pfam" id="PF00702">
    <property type="entry name" value="Hydrolase"/>
    <property type="match status" value="1"/>
</dbReference>
<dbReference type="InterPro" id="IPR018303">
    <property type="entry name" value="ATPase_P-typ_P_site"/>
</dbReference>
<dbReference type="SUPFAM" id="SSF81665">
    <property type="entry name" value="Calcium ATPase, transmembrane domain M"/>
    <property type="match status" value="1"/>
</dbReference>
<organism evidence="19 20">
    <name type="scientific">Ureibacillus massiliensis 4400831 = CIP 108448 = CCUG 49529</name>
    <dbReference type="NCBI Taxonomy" id="1211035"/>
    <lineage>
        <taxon>Bacteria</taxon>
        <taxon>Bacillati</taxon>
        <taxon>Bacillota</taxon>
        <taxon>Bacilli</taxon>
        <taxon>Bacillales</taxon>
        <taxon>Caryophanaceae</taxon>
        <taxon>Ureibacillus</taxon>
    </lineage>
</organism>
<dbReference type="GO" id="GO:0005886">
    <property type="term" value="C:plasma membrane"/>
    <property type="evidence" value="ECO:0007669"/>
    <property type="project" value="UniProtKB-SubCell"/>
</dbReference>
<dbReference type="NCBIfam" id="TIGR01525">
    <property type="entry name" value="ATPase-IB_hvy"/>
    <property type="match status" value="1"/>
</dbReference>
<dbReference type="PRINTS" id="PR00941">
    <property type="entry name" value="CDATPASE"/>
</dbReference>
<keyword evidence="6" id="KW-0597">Phosphoprotein</keyword>
<dbReference type="InterPro" id="IPR023214">
    <property type="entry name" value="HAD_sf"/>
</dbReference>
<dbReference type="GO" id="GO:0046872">
    <property type="term" value="F:metal ion binding"/>
    <property type="evidence" value="ECO:0007669"/>
    <property type="project" value="UniProtKB-KW"/>
</dbReference>
<dbReference type="GO" id="GO:0008551">
    <property type="term" value="F:P-type cadmium transporter activity"/>
    <property type="evidence" value="ECO:0007669"/>
    <property type="project" value="UniProtKB-EC"/>
</dbReference>
<dbReference type="InterPro" id="IPR051014">
    <property type="entry name" value="Cation_Transport_ATPase_IB"/>
</dbReference>
<feature type="transmembrane region" description="Helical" evidence="17">
    <location>
        <begin position="414"/>
        <end position="434"/>
    </location>
</feature>
<evidence type="ECO:0000256" key="17">
    <source>
        <dbReference type="RuleBase" id="RU362081"/>
    </source>
</evidence>
<comment type="catalytic activity">
    <reaction evidence="16">
        <text>Cd(2+)(in) + ATP + H2O = Cd(2+)(out) + ADP + phosphate + H(+)</text>
        <dbReference type="Rhea" id="RHEA:12132"/>
        <dbReference type="ChEBI" id="CHEBI:15377"/>
        <dbReference type="ChEBI" id="CHEBI:15378"/>
        <dbReference type="ChEBI" id="CHEBI:30616"/>
        <dbReference type="ChEBI" id="CHEBI:43474"/>
        <dbReference type="ChEBI" id="CHEBI:48775"/>
        <dbReference type="ChEBI" id="CHEBI:456216"/>
        <dbReference type="EC" id="7.2.2.21"/>
    </reaction>
</comment>
<keyword evidence="9 17" id="KW-0547">Nucleotide-binding</keyword>
<dbReference type="SUPFAM" id="SSF56784">
    <property type="entry name" value="HAD-like"/>
    <property type="match status" value="1"/>
</dbReference>
<protein>
    <recommendedName>
        <fullName evidence="15">Cd(2+)-exporting ATPase</fullName>
        <ecNumber evidence="15">7.2.2.21</ecNumber>
    </recommendedName>
</protein>
<feature type="transmembrane region" description="Helical" evidence="17">
    <location>
        <begin position="212"/>
        <end position="230"/>
    </location>
</feature>
<dbReference type="SFLD" id="SFLDF00027">
    <property type="entry name" value="p-type_atpase"/>
    <property type="match status" value="1"/>
</dbReference>
<dbReference type="NCBIfam" id="TIGR01494">
    <property type="entry name" value="ATPase_P-type"/>
    <property type="match status" value="1"/>
</dbReference>
<dbReference type="InterPro" id="IPR027256">
    <property type="entry name" value="P-typ_ATPase_IB"/>
</dbReference>
<evidence type="ECO:0000313" key="20">
    <source>
        <dbReference type="Proteomes" id="UP000030595"/>
    </source>
</evidence>
<gene>
    <name evidence="19" type="ORF">CD30_17390</name>
</gene>
<dbReference type="InterPro" id="IPR036412">
    <property type="entry name" value="HAD-like_sf"/>
</dbReference>
<name>A0A0A3J0T8_9BACL</name>
<feature type="domain" description="HMA" evidence="18">
    <location>
        <begin position="94"/>
        <end position="157"/>
    </location>
</feature>
<evidence type="ECO:0000256" key="16">
    <source>
        <dbReference type="ARBA" id="ARBA00049338"/>
    </source>
</evidence>
<evidence type="ECO:0000256" key="11">
    <source>
        <dbReference type="ARBA" id="ARBA00022967"/>
    </source>
</evidence>
<evidence type="ECO:0000259" key="18">
    <source>
        <dbReference type="PROSITE" id="PS50846"/>
    </source>
</evidence>
<feature type="transmembrane region" description="Helical" evidence="17">
    <location>
        <begin position="190"/>
        <end position="206"/>
    </location>
</feature>
<dbReference type="InterPro" id="IPR023298">
    <property type="entry name" value="ATPase_P-typ_TM_dom_sf"/>
</dbReference>
<evidence type="ECO:0000256" key="15">
    <source>
        <dbReference type="ARBA" id="ARBA00039103"/>
    </source>
</evidence>
<evidence type="ECO:0000256" key="4">
    <source>
        <dbReference type="ARBA" id="ARBA00022475"/>
    </source>
</evidence>
<dbReference type="SUPFAM" id="SSF81653">
    <property type="entry name" value="Calcium ATPase, transduction domain A"/>
    <property type="match status" value="1"/>
</dbReference>
<dbReference type="RefSeq" id="WP_036179504.1">
    <property type="nucleotide sequence ID" value="NZ_AVCZ01000051.1"/>
</dbReference>
<dbReference type="InterPro" id="IPR017969">
    <property type="entry name" value="Heavy-metal-associated_CS"/>
</dbReference>
<dbReference type="EMBL" id="JPVQ01000051">
    <property type="protein sequence ID" value="KGR89280.1"/>
    <property type="molecule type" value="Genomic_DNA"/>
</dbReference>
<dbReference type="EC" id="7.2.2.21" evidence="15"/>
<dbReference type="Pfam" id="PF00403">
    <property type="entry name" value="HMA"/>
    <property type="match status" value="2"/>
</dbReference>
<dbReference type="Gene3D" id="2.70.150.10">
    <property type="entry name" value="Calcium-transporting ATPase, cytoplasmic transduction domain A"/>
    <property type="match status" value="1"/>
</dbReference>
<evidence type="ECO:0000256" key="2">
    <source>
        <dbReference type="ARBA" id="ARBA00006024"/>
    </source>
</evidence>
<dbReference type="PRINTS" id="PR00119">
    <property type="entry name" value="CATATPASE"/>
</dbReference>
<comment type="similarity">
    <text evidence="2 17">Belongs to the cation transport ATPase (P-type) (TC 3.A.3) family. Type IB subfamily.</text>
</comment>
<dbReference type="Proteomes" id="UP000030595">
    <property type="component" value="Unassembled WGS sequence"/>
</dbReference>
<keyword evidence="3" id="KW-0813">Transport</keyword>
<dbReference type="CDD" id="cd00371">
    <property type="entry name" value="HMA"/>
    <property type="match status" value="2"/>
</dbReference>
<dbReference type="PROSITE" id="PS50846">
    <property type="entry name" value="HMA_2"/>
    <property type="match status" value="2"/>
</dbReference>
<feature type="transmembrane region" description="Helical" evidence="17">
    <location>
        <begin position="756"/>
        <end position="776"/>
    </location>
</feature>
<dbReference type="InterPro" id="IPR008250">
    <property type="entry name" value="ATPase_P-typ_transduc_dom_A_sf"/>
</dbReference>
<dbReference type="GO" id="GO:0016887">
    <property type="term" value="F:ATP hydrolysis activity"/>
    <property type="evidence" value="ECO:0007669"/>
    <property type="project" value="InterPro"/>
</dbReference>
<evidence type="ECO:0000256" key="1">
    <source>
        <dbReference type="ARBA" id="ARBA00004651"/>
    </source>
</evidence>
<keyword evidence="14 17" id="KW-0472">Membrane</keyword>
<dbReference type="PROSITE" id="PS00154">
    <property type="entry name" value="ATPASE_E1_E2"/>
    <property type="match status" value="1"/>
</dbReference>
<accession>A0A0A3J0T8</accession>
<dbReference type="CDD" id="cd07545">
    <property type="entry name" value="P-type_ATPase_Cd-like"/>
    <property type="match status" value="1"/>
</dbReference>
<dbReference type="Gene3D" id="3.40.1110.10">
    <property type="entry name" value="Calcium-transporting ATPase, cytoplasmic domain N"/>
    <property type="match status" value="1"/>
</dbReference>
<evidence type="ECO:0000256" key="13">
    <source>
        <dbReference type="ARBA" id="ARBA00023065"/>
    </source>
</evidence>
<dbReference type="InterPro" id="IPR023299">
    <property type="entry name" value="ATPase_P-typ_cyto_dom_N"/>
</dbReference>
<keyword evidence="11" id="KW-1278">Translocase</keyword>
<dbReference type="PANTHER" id="PTHR48085">
    <property type="entry name" value="CADMIUM/ZINC-TRANSPORTING ATPASE HMA2-RELATED"/>
    <property type="match status" value="1"/>
</dbReference>
<evidence type="ECO:0000256" key="7">
    <source>
        <dbReference type="ARBA" id="ARBA00022692"/>
    </source>
</evidence>
<keyword evidence="7 17" id="KW-0812">Transmembrane</keyword>
<evidence type="ECO:0000256" key="3">
    <source>
        <dbReference type="ARBA" id="ARBA00022448"/>
    </source>
</evidence>
<evidence type="ECO:0000256" key="10">
    <source>
        <dbReference type="ARBA" id="ARBA00022840"/>
    </source>
</evidence>
<keyword evidence="20" id="KW-1185">Reference proteome</keyword>
<evidence type="ECO:0000256" key="14">
    <source>
        <dbReference type="ARBA" id="ARBA00023136"/>
    </source>
</evidence>
<dbReference type="SFLD" id="SFLDS00003">
    <property type="entry name" value="Haloacid_Dehalogenase"/>
    <property type="match status" value="1"/>
</dbReference>
<evidence type="ECO:0000313" key="19">
    <source>
        <dbReference type="EMBL" id="KGR89280.1"/>
    </source>
</evidence>
<dbReference type="PANTHER" id="PTHR48085:SF5">
    <property type="entry name" value="CADMIUM_ZINC-TRANSPORTING ATPASE HMA4-RELATED"/>
    <property type="match status" value="1"/>
</dbReference>
<dbReference type="InterPro" id="IPR059000">
    <property type="entry name" value="ATPase_P-type_domA"/>
</dbReference>
<dbReference type="SFLD" id="SFLDG00002">
    <property type="entry name" value="C1.7:_P-type_atpase_like"/>
    <property type="match status" value="1"/>
</dbReference>
<proteinExistence type="inferred from homology"/>
<comment type="caution">
    <text evidence="19">The sequence shown here is derived from an EMBL/GenBank/DDBJ whole genome shotgun (WGS) entry which is preliminary data.</text>
</comment>